<proteinExistence type="predicted"/>
<sequence length="287" mass="32020">MATGDIRNNLKMLSAEIRSVKTPSALVNLEGMMNGDPEVYLPIYDYLFQWYNTRLANEILRRDLKLPPYKHNRTKFLETMYLVLRELFQWKPPLSSSQFFSSGFAEKKIIMCRDIVKLIKEYSSSQKSASQAATSPASTASRPKAQKVPAAKSSAAVTKASLQPAAPTNGAVSREKPPSSKAVLSAKIDTLLHHLMEVQSSVKALKEQMLLVMNQTETMLDQVLPVVTEIVDELYKKEAADVPPMNSEPRHELDKGDCATREGRAASGKGFYLHSGTMVFCALRLWH</sequence>
<evidence type="ECO:0000313" key="2">
    <source>
        <dbReference type="Proteomes" id="UP000821865"/>
    </source>
</evidence>
<dbReference type="Proteomes" id="UP000821865">
    <property type="component" value="Chromosome 4"/>
</dbReference>
<keyword evidence="2" id="KW-1185">Reference proteome</keyword>
<accession>A0ACB8CY05</accession>
<gene>
    <name evidence="1" type="ORF">HPB49_014733</name>
</gene>
<comment type="caution">
    <text evidence="1">The sequence shown here is derived from an EMBL/GenBank/DDBJ whole genome shotgun (WGS) entry which is preliminary data.</text>
</comment>
<reference evidence="1" key="1">
    <citation type="submission" date="2020-05" db="EMBL/GenBank/DDBJ databases">
        <title>Large-scale comparative analyses of tick genomes elucidate their genetic diversity and vector capacities.</title>
        <authorList>
            <person name="Jia N."/>
            <person name="Wang J."/>
            <person name="Shi W."/>
            <person name="Du L."/>
            <person name="Sun Y."/>
            <person name="Zhan W."/>
            <person name="Jiang J."/>
            <person name="Wang Q."/>
            <person name="Zhang B."/>
            <person name="Ji P."/>
            <person name="Sakyi L.B."/>
            <person name="Cui X."/>
            <person name="Yuan T."/>
            <person name="Jiang B."/>
            <person name="Yang W."/>
            <person name="Lam T.T.-Y."/>
            <person name="Chang Q."/>
            <person name="Ding S."/>
            <person name="Wang X."/>
            <person name="Zhu J."/>
            <person name="Ruan X."/>
            <person name="Zhao L."/>
            <person name="Wei J."/>
            <person name="Que T."/>
            <person name="Du C."/>
            <person name="Cheng J."/>
            <person name="Dai P."/>
            <person name="Han X."/>
            <person name="Huang E."/>
            <person name="Gao Y."/>
            <person name="Liu J."/>
            <person name="Shao H."/>
            <person name="Ye R."/>
            <person name="Li L."/>
            <person name="Wei W."/>
            <person name="Wang X."/>
            <person name="Wang C."/>
            <person name="Yang T."/>
            <person name="Huo Q."/>
            <person name="Li W."/>
            <person name="Guo W."/>
            <person name="Chen H."/>
            <person name="Zhou L."/>
            <person name="Ni X."/>
            <person name="Tian J."/>
            <person name="Zhou Y."/>
            <person name="Sheng Y."/>
            <person name="Liu T."/>
            <person name="Pan Y."/>
            <person name="Xia L."/>
            <person name="Li J."/>
            <person name="Zhao F."/>
            <person name="Cao W."/>
        </authorList>
    </citation>
    <scope>NUCLEOTIDE SEQUENCE</scope>
    <source>
        <strain evidence="1">Dsil-2018</strain>
    </source>
</reference>
<organism evidence="1 2">
    <name type="scientific">Dermacentor silvarum</name>
    <name type="common">Tick</name>
    <dbReference type="NCBI Taxonomy" id="543639"/>
    <lineage>
        <taxon>Eukaryota</taxon>
        <taxon>Metazoa</taxon>
        <taxon>Ecdysozoa</taxon>
        <taxon>Arthropoda</taxon>
        <taxon>Chelicerata</taxon>
        <taxon>Arachnida</taxon>
        <taxon>Acari</taxon>
        <taxon>Parasitiformes</taxon>
        <taxon>Ixodida</taxon>
        <taxon>Ixodoidea</taxon>
        <taxon>Ixodidae</taxon>
        <taxon>Rhipicephalinae</taxon>
        <taxon>Dermacentor</taxon>
    </lineage>
</organism>
<dbReference type="EMBL" id="CM023473">
    <property type="protein sequence ID" value="KAH7953986.1"/>
    <property type="molecule type" value="Genomic_DNA"/>
</dbReference>
<name>A0ACB8CY05_DERSI</name>
<evidence type="ECO:0000313" key="1">
    <source>
        <dbReference type="EMBL" id="KAH7953986.1"/>
    </source>
</evidence>
<protein>
    <submittedName>
        <fullName evidence="1">Uncharacterized protein</fullName>
    </submittedName>
</protein>